<evidence type="ECO:0000313" key="1">
    <source>
        <dbReference type="Ensembl" id="ENSPTRP00000072950.1"/>
    </source>
</evidence>
<dbReference type="InParanoid" id="A0A2I3S7C2"/>
<reference evidence="1" key="3">
    <citation type="submission" date="2025-09" db="UniProtKB">
        <authorList>
            <consortium name="Ensembl"/>
        </authorList>
    </citation>
    <scope>IDENTIFICATION</scope>
</reference>
<name>A0A2I3S7C2_PANTR</name>
<dbReference type="Ensembl" id="ENSPTRT00000101234.1">
    <property type="protein sequence ID" value="ENSPTRP00000072950.1"/>
    <property type="gene ID" value="ENSPTRG00000050738.1"/>
</dbReference>
<accession>A0A2I3S7C2</accession>
<proteinExistence type="predicted"/>
<dbReference type="OMA" id="PSECVPD"/>
<reference evidence="1" key="2">
    <citation type="submission" date="2025-08" db="UniProtKB">
        <authorList>
            <consortium name="Ensembl"/>
        </authorList>
    </citation>
    <scope>IDENTIFICATION</scope>
</reference>
<dbReference type="AlphaFoldDB" id="A0A2I3S7C2"/>
<dbReference type="Bgee" id="ENSPTRG00000050738">
    <property type="expression patterns" value="Expressed in testis and 2 other cell types or tissues"/>
</dbReference>
<protein>
    <submittedName>
        <fullName evidence="1">Uncharacterized protein</fullName>
    </submittedName>
</protein>
<dbReference type="Proteomes" id="UP000002277">
    <property type="component" value="Chromosome 17"/>
</dbReference>
<organism evidence="1 2">
    <name type="scientific">Pan troglodytes</name>
    <name type="common">Chimpanzee</name>
    <dbReference type="NCBI Taxonomy" id="9598"/>
    <lineage>
        <taxon>Eukaryota</taxon>
        <taxon>Metazoa</taxon>
        <taxon>Chordata</taxon>
        <taxon>Craniata</taxon>
        <taxon>Vertebrata</taxon>
        <taxon>Euteleostomi</taxon>
        <taxon>Mammalia</taxon>
        <taxon>Eutheria</taxon>
        <taxon>Euarchontoglires</taxon>
        <taxon>Primates</taxon>
        <taxon>Haplorrhini</taxon>
        <taxon>Catarrhini</taxon>
        <taxon>Hominidae</taxon>
        <taxon>Pan</taxon>
    </lineage>
</organism>
<evidence type="ECO:0000313" key="2">
    <source>
        <dbReference type="Proteomes" id="UP000002277"/>
    </source>
</evidence>
<keyword evidence="2" id="KW-1185">Reference proteome</keyword>
<reference evidence="1 2" key="1">
    <citation type="journal article" date="2005" name="Nature">
        <title>Initial sequence of the chimpanzee genome and comparison with the human genome.</title>
        <authorList>
            <consortium name="Chimpanzee sequencing and analysis consortium"/>
        </authorList>
    </citation>
    <scope>NUCLEOTIDE SEQUENCE [LARGE SCALE GENOMIC DNA]</scope>
</reference>
<dbReference type="GeneTree" id="ENSGT00540000073875"/>
<dbReference type="EMBL" id="AACZ04041512">
    <property type="status" value="NOT_ANNOTATED_CDS"/>
    <property type="molecule type" value="Genomic_DNA"/>
</dbReference>
<sequence length="65" mass="7250">MPSLAPAQGGPRRSWRFLQWNSMPQLPTDLDVGGPWFPHDDFKQSCWVHVPSKCVLDSPGTMGQA</sequence>